<evidence type="ECO:0000313" key="1">
    <source>
        <dbReference type="EMBL" id="MPN58546.1"/>
    </source>
</evidence>
<dbReference type="EMBL" id="VSSQ01131361">
    <property type="protein sequence ID" value="MPN58546.1"/>
    <property type="molecule type" value="Genomic_DNA"/>
</dbReference>
<organism evidence="1">
    <name type="scientific">bioreactor metagenome</name>
    <dbReference type="NCBI Taxonomy" id="1076179"/>
    <lineage>
        <taxon>unclassified sequences</taxon>
        <taxon>metagenomes</taxon>
        <taxon>ecological metagenomes</taxon>
    </lineage>
</organism>
<protein>
    <submittedName>
        <fullName evidence="1">Uncharacterized protein</fullName>
    </submittedName>
</protein>
<proteinExistence type="predicted"/>
<dbReference type="AlphaFoldDB" id="A0A645J522"/>
<accession>A0A645J522</accession>
<sequence length="83" mass="9440">MAPFFELERHSELRVDRSAQNLAAASVYAGRNINRADKAAAAVYIVDRIRIDARYRTRKACPEYRVNNNVVYAFGLLIEFGFG</sequence>
<name>A0A645J522_9ZZZZ</name>
<gene>
    <name evidence="1" type="ORF">SDC9_206252</name>
</gene>
<reference evidence="1" key="1">
    <citation type="submission" date="2019-08" db="EMBL/GenBank/DDBJ databases">
        <authorList>
            <person name="Kucharzyk K."/>
            <person name="Murdoch R.W."/>
            <person name="Higgins S."/>
            <person name="Loffler F."/>
        </authorList>
    </citation>
    <scope>NUCLEOTIDE SEQUENCE</scope>
</reference>
<comment type="caution">
    <text evidence="1">The sequence shown here is derived from an EMBL/GenBank/DDBJ whole genome shotgun (WGS) entry which is preliminary data.</text>
</comment>